<comment type="caution">
    <text evidence="1">The sequence shown here is derived from an EMBL/GenBank/DDBJ whole genome shotgun (WGS) entry which is preliminary data.</text>
</comment>
<dbReference type="Proteomes" id="UP000756860">
    <property type="component" value="Unassembled WGS sequence"/>
</dbReference>
<evidence type="ECO:0000313" key="2">
    <source>
        <dbReference type="Proteomes" id="UP000756860"/>
    </source>
</evidence>
<accession>A0ABS5SBE2</accession>
<proteinExistence type="predicted"/>
<gene>
    <name evidence="1" type="ORF">KI810_06420</name>
</gene>
<reference evidence="1 2" key="1">
    <citation type="submission" date="2021-05" db="EMBL/GenBank/DDBJ databases">
        <title>The draft genome of Geobacter luticola JCM 17780.</title>
        <authorList>
            <person name="Xu Z."/>
            <person name="Masuda Y."/>
            <person name="Itoh H."/>
            <person name="Senoo K."/>
        </authorList>
    </citation>
    <scope>NUCLEOTIDE SEQUENCE [LARGE SCALE GENOMIC DNA]</scope>
    <source>
        <strain evidence="1 2">JCM 17780</strain>
    </source>
</reference>
<dbReference type="RefSeq" id="WP_214174603.1">
    <property type="nucleotide sequence ID" value="NZ_JAHCVK010000001.1"/>
</dbReference>
<dbReference type="InterPro" id="IPR052572">
    <property type="entry name" value="UPF0153_domain"/>
</dbReference>
<keyword evidence="2" id="KW-1185">Reference proteome</keyword>
<organism evidence="1 2">
    <name type="scientific">Geomobilimonas luticola</name>
    <dbReference type="NCBI Taxonomy" id="1114878"/>
    <lineage>
        <taxon>Bacteria</taxon>
        <taxon>Pseudomonadati</taxon>
        <taxon>Thermodesulfobacteriota</taxon>
        <taxon>Desulfuromonadia</taxon>
        <taxon>Geobacterales</taxon>
        <taxon>Geobacteraceae</taxon>
        <taxon>Geomobilimonas</taxon>
    </lineage>
</organism>
<protein>
    <submittedName>
        <fullName evidence="1">YkgJ family cysteine cluster protein</fullName>
    </submittedName>
</protein>
<name>A0ABS5SBE2_9BACT</name>
<dbReference type="EMBL" id="JAHCVK010000001">
    <property type="protein sequence ID" value="MBT0652683.1"/>
    <property type="molecule type" value="Genomic_DNA"/>
</dbReference>
<dbReference type="PANTHER" id="PTHR36931">
    <property type="entry name" value="UPF0153 PROTEIN YEIW"/>
    <property type="match status" value="1"/>
</dbReference>
<sequence>MECMKCGTCCTAPDISALRKPVGVTCPHLGADGLCGMYAMRPSICQNYRPDEICLRVKAPTLAERVANYLQLFGLEEEMQCGQR</sequence>
<evidence type="ECO:0000313" key="1">
    <source>
        <dbReference type="EMBL" id="MBT0652683.1"/>
    </source>
</evidence>
<dbReference type="PANTHER" id="PTHR36931:SF1">
    <property type="entry name" value="UPF0153 PROTEIN YEIW"/>
    <property type="match status" value="1"/>
</dbReference>